<evidence type="ECO:0000256" key="2">
    <source>
        <dbReference type="ARBA" id="ARBA00010671"/>
    </source>
</evidence>
<dbReference type="InterPro" id="IPR036633">
    <property type="entry name" value="Prn/Lys/Arg_de-COase_C_sf"/>
</dbReference>
<evidence type="ECO:0000313" key="8">
    <source>
        <dbReference type="EMBL" id="KGG80890.1"/>
    </source>
</evidence>
<sequence length="472" mass="53661">MRVPIIEGLNNYINKNKVRFHMPGHKGKKDLIDWANLIPQIDVTEIEGTDNLHCPNSIILESLKLASETFKTKKTYYSVNGTTGAIYAVIMSITKPGDKILIQRNCHKSVYNAIILGKLNPIYIYPNYNSEYNIVTDINPDDIERALLKHSDIKAVVITNPSYFGVCSDIESIAEIVHRYNKILIVDEAHGSHLIFSNKLPKSAIESGADIVLHSTHKTLPAFTQSSMIHVCSSRVDLERLETMLTIHMTTSPSYILMSSLDFARAYMNEEGREKLNTLIENIQRATSIMNNIEGVKIFNNRDKKVCFDFDITKILINLTGININGSNLEKILSRDYDIQVEMSDIYYVLALATVFDEYNDLEKLVLAIEDITKKEIYRADKVDKIDFKYIKPKTRISIYDAFYSDIENVLINKSVGRISANFIIPYPPGVPILCPGEEITESIVEYINYLKTMKIQILGISKNMNEIKTIK</sequence>
<gene>
    <name evidence="8" type="ORF">Y919_03860</name>
</gene>
<evidence type="ECO:0000259" key="7">
    <source>
        <dbReference type="Pfam" id="PF03711"/>
    </source>
</evidence>
<dbReference type="STRING" id="1156417.Y919_03860"/>
<proteinExistence type="inferred from homology"/>
<dbReference type="GO" id="GO:0016831">
    <property type="term" value="F:carboxy-lyase activity"/>
    <property type="evidence" value="ECO:0007669"/>
    <property type="project" value="UniProtKB-KW"/>
</dbReference>
<keyword evidence="4" id="KW-0663">Pyridoxal phosphate</keyword>
<reference evidence="8 9" key="1">
    <citation type="submission" date="2013-12" db="EMBL/GenBank/DDBJ databases">
        <title>Draft genome sequence of Caloranaerobacter sp. H53214.</title>
        <authorList>
            <person name="Jiang L.J."/>
            <person name="Shao Z.Z."/>
            <person name="Long M.N."/>
        </authorList>
    </citation>
    <scope>NUCLEOTIDE SEQUENCE [LARGE SCALE GENOMIC DNA]</scope>
    <source>
        <strain evidence="8 9">H53214</strain>
    </source>
</reference>
<dbReference type="InterPro" id="IPR000310">
    <property type="entry name" value="Orn/Lys/Arg_deCO2ase_major_dom"/>
</dbReference>
<dbReference type="Pfam" id="PF03711">
    <property type="entry name" value="OKR_DC_1_C"/>
    <property type="match status" value="1"/>
</dbReference>
<evidence type="ECO:0000256" key="4">
    <source>
        <dbReference type="ARBA" id="ARBA00022898"/>
    </source>
</evidence>
<evidence type="ECO:0000313" key="9">
    <source>
        <dbReference type="Proteomes" id="UP000029622"/>
    </source>
</evidence>
<feature type="domain" description="Orn/Lys/Arg decarboxylases family 1 pyridoxal-P attachment site" evidence="6">
    <location>
        <begin position="4"/>
        <end position="310"/>
    </location>
</feature>
<comment type="cofactor">
    <cofactor evidence="1">
        <name>pyridoxal 5'-phosphate</name>
        <dbReference type="ChEBI" id="CHEBI:597326"/>
    </cofactor>
</comment>
<dbReference type="InterPro" id="IPR015421">
    <property type="entry name" value="PyrdxlP-dep_Trfase_major"/>
</dbReference>
<evidence type="ECO:0000259" key="6">
    <source>
        <dbReference type="Pfam" id="PF01276"/>
    </source>
</evidence>
<organism evidence="8 9">
    <name type="scientific">Caloranaerobacter azorensis H53214</name>
    <dbReference type="NCBI Taxonomy" id="1156417"/>
    <lineage>
        <taxon>Bacteria</taxon>
        <taxon>Bacillati</taxon>
        <taxon>Bacillota</taxon>
        <taxon>Tissierellia</taxon>
        <taxon>Tissierellales</taxon>
        <taxon>Thermohalobacteraceae</taxon>
        <taxon>Caloranaerobacter</taxon>
    </lineage>
</organism>
<dbReference type="EMBL" id="AZTB01000012">
    <property type="protein sequence ID" value="KGG80890.1"/>
    <property type="molecule type" value="Genomic_DNA"/>
</dbReference>
<name>A0A096BI55_9FIRM</name>
<dbReference type="Proteomes" id="UP000029622">
    <property type="component" value="Unassembled WGS sequence"/>
</dbReference>
<dbReference type="Pfam" id="PF01276">
    <property type="entry name" value="OKR_DC_1"/>
    <property type="match status" value="1"/>
</dbReference>
<evidence type="ECO:0000256" key="1">
    <source>
        <dbReference type="ARBA" id="ARBA00001933"/>
    </source>
</evidence>
<protein>
    <submittedName>
        <fullName evidence="8">Arginine decarboxylase SpeA</fullName>
    </submittedName>
</protein>
<dbReference type="InterPro" id="IPR015424">
    <property type="entry name" value="PyrdxlP-dep_Trfase"/>
</dbReference>
<comment type="caution">
    <text evidence="8">The sequence shown here is derived from an EMBL/GenBank/DDBJ whole genome shotgun (WGS) entry which is preliminary data.</text>
</comment>
<dbReference type="PANTHER" id="PTHR43277:SF4">
    <property type="entry name" value="ARGININE DECARBOXYLASE"/>
    <property type="match status" value="1"/>
</dbReference>
<dbReference type="SUPFAM" id="SSF53383">
    <property type="entry name" value="PLP-dependent transferases"/>
    <property type="match status" value="1"/>
</dbReference>
<evidence type="ECO:0000256" key="3">
    <source>
        <dbReference type="ARBA" id="ARBA00022793"/>
    </source>
</evidence>
<dbReference type="InterPro" id="IPR052357">
    <property type="entry name" value="Orn_Lys_Arg_decarboxylase-I"/>
</dbReference>
<keyword evidence="5" id="KW-0456">Lyase</keyword>
<comment type="similarity">
    <text evidence="2">Belongs to the Orn/Lys/Arg decarboxylase class-I family.</text>
</comment>
<dbReference type="CDD" id="cd00615">
    <property type="entry name" value="Orn_deC_like"/>
    <property type="match status" value="1"/>
</dbReference>
<evidence type="ECO:0000256" key="5">
    <source>
        <dbReference type="ARBA" id="ARBA00023239"/>
    </source>
</evidence>
<dbReference type="InterPro" id="IPR008286">
    <property type="entry name" value="Prn/Lys/Arg_de-COase_C"/>
</dbReference>
<dbReference type="AlphaFoldDB" id="A0A096BI55"/>
<accession>A0A096BI55</accession>
<dbReference type="PANTHER" id="PTHR43277">
    <property type="entry name" value="ARGININE DECARBOXYLASE"/>
    <property type="match status" value="1"/>
</dbReference>
<dbReference type="SUPFAM" id="SSF55904">
    <property type="entry name" value="Ornithine decarboxylase C-terminal domain"/>
    <property type="match status" value="1"/>
</dbReference>
<feature type="domain" description="Orn/Lys/Arg decarboxylase C-terminal" evidence="7">
    <location>
        <begin position="403"/>
        <end position="462"/>
    </location>
</feature>
<dbReference type="RefSeq" id="WP_035162563.1">
    <property type="nucleotide sequence ID" value="NZ_AZTB01000012.1"/>
</dbReference>
<dbReference type="Gene3D" id="3.90.100.10">
    <property type="entry name" value="Orn/Lys/Arg decarboxylase, C-terminal domain"/>
    <property type="match status" value="1"/>
</dbReference>
<dbReference type="Gene3D" id="3.40.640.10">
    <property type="entry name" value="Type I PLP-dependent aspartate aminotransferase-like (Major domain)"/>
    <property type="match status" value="1"/>
</dbReference>
<keyword evidence="3" id="KW-0210">Decarboxylase</keyword>